<dbReference type="AlphaFoldDB" id="A0A0P0V4V1"/>
<reference evidence="3" key="1">
    <citation type="journal article" date="2005" name="Nature">
        <title>The map-based sequence of the rice genome.</title>
        <authorList>
            <consortium name="International rice genome sequencing project (IRGSP)"/>
            <person name="Matsumoto T."/>
            <person name="Wu J."/>
            <person name="Kanamori H."/>
            <person name="Katayose Y."/>
            <person name="Fujisawa M."/>
            <person name="Namiki N."/>
            <person name="Mizuno H."/>
            <person name="Yamamoto K."/>
            <person name="Antonio B.A."/>
            <person name="Baba T."/>
            <person name="Sakata K."/>
            <person name="Nagamura Y."/>
            <person name="Aoki H."/>
            <person name="Arikawa K."/>
            <person name="Arita K."/>
            <person name="Bito T."/>
            <person name="Chiden Y."/>
            <person name="Fujitsuka N."/>
            <person name="Fukunaka R."/>
            <person name="Hamada M."/>
            <person name="Harada C."/>
            <person name="Hayashi A."/>
            <person name="Hijishita S."/>
            <person name="Honda M."/>
            <person name="Hosokawa S."/>
            <person name="Ichikawa Y."/>
            <person name="Idonuma A."/>
            <person name="Iijima M."/>
            <person name="Ikeda M."/>
            <person name="Ikeno M."/>
            <person name="Ito K."/>
            <person name="Ito S."/>
            <person name="Ito T."/>
            <person name="Ito Y."/>
            <person name="Ito Y."/>
            <person name="Iwabuchi A."/>
            <person name="Kamiya K."/>
            <person name="Karasawa W."/>
            <person name="Kurita K."/>
            <person name="Katagiri S."/>
            <person name="Kikuta A."/>
            <person name="Kobayashi H."/>
            <person name="Kobayashi N."/>
            <person name="Machita K."/>
            <person name="Maehara T."/>
            <person name="Masukawa M."/>
            <person name="Mizubayashi T."/>
            <person name="Mukai Y."/>
            <person name="Nagasaki H."/>
            <person name="Nagata Y."/>
            <person name="Naito S."/>
            <person name="Nakashima M."/>
            <person name="Nakama Y."/>
            <person name="Nakamichi Y."/>
            <person name="Nakamura M."/>
            <person name="Meguro A."/>
            <person name="Negishi M."/>
            <person name="Ohta I."/>
            <person name="Ohta T."/>
            <person name="Okamoto M."/>
            <person name="Ono N."/>
            <person name="Saji S."/>
            <person name="Sakaguchi M."/>
            <person name="Sakai K."/>
            <person name="Shibata M."/>
            <person name="Shimokawa T."/>
            <person name="Song J."/>
            <person name="Takazaki Y."/>
            <person name="Terasawa K."/>
            <person name="Tsugane M."/>
            <person name="Tsuji K."/>
            <person name="Ueda S."/>
            <person name="Waki K."/>
            <person name="Yamagata H."/>
            <person name="Yamamoto M."/>
            <person name="Yamamoto S."/>
            <person name="Yamane H."/>
            <person name="Yoshiki S."/>
            <person name="Yoshihara R."/>
            <person name="Yukawa K."/>
            <person name="Zhong H."/>
            <person name="Yano M."/>
            <person name="Yuan Q."/>
            <person name="Ouyang S."/>
            <person name="Liu J."/>
            <person name="Jones K.M."/>
            <person name="Gansberger K."/>
            <person name="Moffat K."/>
            <person name="Hill J."/>
            <person name="Bera J."/>
            <person name="Fadrosh D."/>
            <person name="Jin S."/>
            <person name="Johri S."/>
            <person name="Kim M."/>
            <person name="Overton L."/>
            <person name="Reardon M."/>
            <person name="Tsitrin T."/>
            <person name="Vuong H."/>
            <person name="Weaver B."/>
            <person name="Ciecko A."/>
            <person name="Tallon L."/>
            <person name="Jackson J."/>
            <person name="Pai G."/>
            <person name="Aken S.V."/>
            <person name="Utterback T."/>
            <person name="Reidmuller S."/>
            <person name="Feldblyum T."/>
            <person name="Hsiao J."/>
            <person name="Zismann V."/>
            <person name="Iobst S."/>
            <person name="de Vazeille A.R."/>
            <person name="Buell C.R."/>
            <person name="Ying K."/>
            <person name="Li Y."/>
            <person name="Lu T."/>
            <person name="Huang Y."/>
            <person name="Zhao Q."/>
            <person name="Feng Q."/>
            <person name="Zhang L."/>
            <person name="Zhu J."/>
            <person name="Weng Q."/>
            <person name="Mu J."/>
            <person name="Lu Y."/>
            <person name="Fan D."/>
            <person name="Liu Y."/>
            <person name="Guan J."/>
            <person name="Zhang Y."/>
            <person name="Yu S."/>
            <person name="Liu X."/>
            <person name="Zhang Y."/>
            <person name="Hong G."/>
            <person name="Han B."/>
            <person name="Choisne N."/>
            <person name="Demange N."/>
            <person name="Orjeda G."/>
            <person name="Samain S."/>
            <person name="Cattolico L."/>
            <person name="Pelletier E."/>
            <person name="Couloux A."/>
            <person name="Segurens B."/>
            <person name="Wincker P."/>
            <person name="D'Hont A."/>
            <person name="Scarpelli C."/>
            <person name="Weissenbach J."/>
            <person name="Salanoubat M."/>
            <person name="Quetier F."/>
            <person name="Yu Y."/>
            <person name="Kim H.R."/>
            <person name="Rambo T."/>
            <person name="Currie J."/>
            <person name="Collura K."/>
            <person name="Luo M."/>
            <person name="Yang T."/>
            <person name="Ammiraju J.S.S."/>
            <person name="Engler F."/>
            <person name="Soderlund C."/>
            <person name="Wing R.A."/>
            <person name="Palmer L.E."/>
            <person name="de la Bastide M."/>
            <person name="Spiegel L."/>
            <person name="Nascimento L."/>
            <person name="Zutavern T."/>
            <person name="O'Shaughnessy A."/>
            <person name="Dike S."/>
            <person name="Dedhia N."/>
            <person name="Preston R."/>
            <person name="Balija V."/>
            <person name="McCombie W.R."/>
            <person name="Chow T."/>
            <person name="Chen H."/>
            <person name="Chung M."/>
            <person name="Chen C."/>
            <person name="Shaw J."/>
            <person name="Wu H."/>
            <person name="Hsiao K."/>
            <person name="Chao Y."/>
            <person name="Chu M."/>
            <person name="Cheng C."/>
            <person name="Hour A."/>
            <person name="Lee P."/>
            <person name="Lin S."/>
            <person name="Lin Y."/>
            <person name="Liou J."/>
            <person name="Liu S."/>
            <person name="Hsing Y."/>
            <person name="Raghuvanshi S."/>
            <person name="Mohanty A."/>
            <person name="Bharti A.K."/>
            <person name="Gaur A."/>
            <person name="Gupta V."/>
            <person name="Kumar D."/>
            <person name="Ravi V."/>
            <person name="Vij S."/>
            <person name="Kapur A."/>
            <person name="Khurana P."/>
            <person name="Khurana P."/>
            <person name="Khurana J.P."/>
            <person name="Tyagi A.K."/>
            <person name="Gaikwad K."/>
            <person name="Singh A."/>
            <person name="Dalal V."/>
            <person name="Srivastava S."/>
            <person name="Dixit A."/>
            <person name="Pal A.K."/>
            <person name="Ghazi I.A."/>
            <person name="Yadav M."/>
            <person name="Pandit A."/>
            <person name="Bhargava A."/>
            <person name="Sureshbabu K."/>
            <person name="Batra K."/>
            <person name="Sharma T.R."/>
            <person name="Mohapatra T."/>
            <person name="Singh N.K."/>
            <person name="Messing J."/>
            <person name="Nelson A.B."/>
            <person name="Fuks G."/>
            <person name="Kavchok S."/>
            <person name="Keizer G."/>
            <person name="Linton E."/>
            <person name="Llaca V."/>
            <person name="Song R."/>
            <person name="Tanyolac B."/>
            <person name="Young S."/>
            <person name="Ho-Il K."/>
            <person name="Hahn J.H."/>
            <person name="Sangsakoo G."/>
            <person name="Vanavichit A."/>
            <person name="de Mattos Luiz.A.T."/>
            <person name="Zimmer P.D."/>
            <person name="Malone G."/>
            <person name="Dellagostin O."/>
            <person name="de Oliveira A.C."/>
            <person name="Bevan M."/>
            <person name="Bancroft I."/>
            <person name="Minx P."/>
            <person name="Cordum H."/>
            <person name="Wilson R."/>
            <person name="Cheng Z."/>
            <person name="Jin W."/>
            <person name="Jiang J."/>
            <person name="Leong S.A."/>
            <person name="Iwama H."/>
            <person name="Gojobori T."/>
            <person name="Itoh T."/>
            <person name="Niimura Y."/>
            <person name="Fujii Y."/>
            <person name="Habara T."/>
            <person name="Sakai H."/>
            <person name="Sato Y."/>
            <person name="Wilson G."/>
            <person name="Kumar K."/>
            <person name="McCouch S."/>
            <person name="Juretic N."/>
            <person name="Hoen D."/>
            <person name="Wright S."/>
            <person name="Bruskiewich R."/>
            <person name="Bureau T."/>
            <person name="Miyao A."/>
            <person name="Hirochika H."/>
            <person name="Nishikawa T."/>
            <person name="Kadowaki K."/>
            <person name="Sugiura M."/>
            <person name="Burr B."/>
            <person name="Sasaki T."/>
        </authorList>
    </citation>
    <scope>NUCLEOTIDE SEQUENCE [LARGE SCALE GENOMIC DNA]</scope>
    <source>
        <strain evidence="3">cv. Nipponbare</strain>
    </source>
</reference>
<name>A0A0P0V4V1_ORYSJ</name>
<proteinExistence type="predicted"/>
<organism evidence="2 3">
    <name type="scientific">Oryza sativa subsp. japonica</name>
    <name type="common">Rice</name>
    <dbReference type="NCBI Taxonomy" id="39947"/>
    <lineage>
        <taxon>Eukaryota</taxon>
        <taxon>Viridiplantae</taxon>
        <taxon>Streptophyta</taxon>
        <taxon>Embryophyta</taxon>
        <taxon>Tracheophyta</taxon>
        <taxon>Spermatophyta</taxon>
        <taxon>Magnoliopsida</taxon>
        <taxon>Liliopsida</taxon>
        <taxon>Poales</taxon>
        <taxon>Poaceae</taxon>
        <taxon>BOP clade</taxon>
        <taxon>Oryzoideae</taxon>
        <taxon>Oryzeae</taxon>
        <taxon>Oryzinae</taxon>
        <taxon>Oryza</taxon>
        <taxon>Oryza sativa</taxon>
    </lineage>
</organism>
<dbReference type="EMBL" id="AP014957">
    <property type="protein sequence ID" value="BAS73011.1"/>
    <property type="molecule type" value="Genomic_DNA"/>
</dbReference>
<accession>A0A0P0V4V1</accession>
<dbReference type="PaxDb" id="39947-A0A0P0V4V1"/>
<feature type="compositionally biased region" description="Basic and acidic residues" evidence="1">
    <location>
        <begin position="10"/>
        <end position="25"/>
    </location>
</feature>
<protein>
    <submittedName>
        <fullName evidence="2">Os01g0599300 protein</fullName>
    </submittedName>
</protein>
<reference evidence="2 3" key="2">
    <citation type="journal article" date="2013" name="Plant Cell Physiol.">
        <title>Rice Annotation Project Database (RAP-DB): an integrative and interactive database for rice genomics.</title>
        <authorList>
            <person name="Sakai H."/>
            <person name="Lee S.S."/>
            <person name="Tanaka T."/>
            <person name="Numa H."/>
            <person name="Kim J."/>
            <person name="Kawahara Y."/>
            <person name="Wakimoto H."/>
            <person name="Yang C.C."/>
            <person name="Iwamoto M."/>
            <person name="Abe T."/>
            <person name="Yamada Y."/>
            <person name="Muto A."/>
            <person name="Inokuchi H."/>
            <person name="Ikemura T."/>
            <person name="Matsumoto T."/>
            <person name="Sasaki T."/>
            <person name="Itoh T."/>
        </authorList>
    </citation>
    <scope>NUCLEOTIDE SEQUENCE [LARGE SCALE GENOMIC DNA]</scope>
    <source>
        <strain evidence="3">cv. Nipponbare</strain>
    </source>
</reference>
<dbReference type="InParanoid" id="A0A0P0V4V1"/>
<reference evidence="2 3" key="3">
    <citation type="journal article" date="2013" name="Rice">
        <title>Improvement of the Oryza sativa Nipponbare reference genome using next generation sequence and optical map data.</title>
        <authorList>
            <person name="Kawahara Y."/>
            <person name="de la Bastide M."/>
            <person name="Hamilton J.P."/>
            <person name="Kanamori H."/>
            <person name="McCombie W.R."/>
            <person name="Ouyang S."/>
            <person name="Schwartz D.C."/>
            <person name="Tanaka T."/>
            <person name="Wu J."/>
            <person name="Zhou S."/>
            <person name="Childs K.L."/>
            <person name="Davidson R.M."/>
            <person name="Lin H."/>
            <person name="Quesada-Ocampo L."/>
            <person name="Vaillancourt B."/>
            <person name="Sakai H."/>
            <person name="Lee S.S."/>
            <person name="Kim J."/>
            <person name="Numa H."/>
            <person name="Itoh T."/>
            <person name="Buell C.R."/>
            <person name="Matsumoto T."/>
        </authorList>
    </citation>
    <scope>NUCLEOTIDE SEQUENCE [LARGE SCALE GENOMIC DNA]</scope>
    <source>
        <strain evidence="3">cv. Nipponbare</strain>
    </source>
</reference>
<dbReference type="STRING" id="39947.A0A0P0V4V1"/>
<dbReference type="Proteomes" id="UP000059680">
    <property type="component" value="Chromosome 1"/>
</dbReference>
<evidence type="ECO:0000256" key="1">
    <source>
        <dbReference type="SAM" id="MobiDB-lite"/>
    </source>
</evidence>
<gene>
    <name evidence="2" type="ordered locus">Os01g0599300</name>
    <name evidence="2" type="ORF">OSNPB_010599300</name>
</gene>
<feature type="region of interest" description="Disordered" evidence="1">
    <location>
        <begin position="1"/>
        <end position="26"/>
    </location>
</feature>
<evidence type="ECO:0000313" key="3">
    <source>
        <dbReference type="Proteomes" id="UP000059680"/>
    </source>
</evidence>
<evidence type="ECO:0000313" key="2">
    <source>
        <dbReference type="EMBL" id="BAS73011.1"/>
    </source>
</evidence>
<keyword evidence="3" id="KW-1185">Reference proteome</keyword>
<sequence length="71" mass="7975">MLEDEEDDSNKDNRKEGAMEVEKSVKPTSMPAMVDVSVHRGQLYANTRYGMVYAFPSCAGWAPPRRRSSPP</sequence>